<keyword evidence="7 9" id="KW-0472">Membrane</keyword>
<dbReference type="GO" id="GO:0055085">
    <property type="term" value="P:transmembrane transport"/>
    <property type="evidence" value="ECO:0007669"/>
    <property type="project" value="TreeGrafter"/>
</dbReference>
<comment type="caution">
    <text evidence="10">The sequence shown here is derived from an EMBL/GenBank/DDBJ whole genome shotgun (WGS) entry which is preliminary data.</text>
</comment>
<feature type="transmembrane region" description="Helical" evidence="9">
    <location>
        <begin position="64"/>
        <end position="90"/>
    </location>
</feature>
<evidence type="ECO:0000256" key="2">
    <source>
        <dbReference type="ARBA" id="ARBA00009773"/>
    </source>
</evidence>
<feature type="transmembrane region" description="Helical" evidence="9">
    <location>
        <begin position="141"/>
        <end position="169"/>
    </location>
</feature>
<evidence type="ECO:0000256" key="7">
    <source>
        <dbReference type="ARBA" id="ARBA00023136"/>
    </source>
</evidence>
<dbReference type="Pfam" id="PF01594">
    <property type="entry name" value="AI-2E_transport"/>
    <property type="match status" value="1"/>
</dbReference>
<protein>
    <recommendedName>
        <fullName evidence="12">Permease</fullName>
    </recommendedName>
</protein>
<evidence type="ECO:0000256" key="3">
    <source>
        <dbReference type="ARBA" id="ARBA00022448"/>
    </source>
</evidence>
<evidence type="ECO:0000313" key="11">
    <source>
        <dbReference type="Proteomes" id="UP000650511"/>
    </source>
</evidence>
<dbReference type="AlphaFoldDB" id="A0A8J3ADA6"/>
<dbReference type="EMBL" id="BMHA01000017">
    <property type="protein sequence ID" value="GGI09682.1"/>
    <property type="molecule type" value="Genomic_DNA"/>
</dbReference>
<evidence type="ECO:0000313" key="10">
    <source>
        <dbReference type="EMBL" id="GGI09682.1"/>
    </source>
</evidence>
<evidence type="ECO:0000256" key="9">
    <source>
        <dbReference type="SAM" id="Phobius"/>
    </source>
</evidence>
<keyword evidence="6 9" id="KW-1133">Transmembrane helix</keyword>
<evidence type="ECO:0000256" key="5">
    <source>
        <dbReference type="ARBA" id="ARBA00022692"/>
    </source>
</evidence>
<feature type="transmembrane region" description="Helical" evidence="9">
    <location>
        <begin position="33"/>
        <end position="52"/>
    </location>
</feature>
<evidence type="ECO:0000256" key="6">
    <source>
        <dbReference type="ARBA" id="ARBA00022989"/>
    </source>
</evidence>
<keyword evidence="5 9" id="KW-0812">Transmembrane</keyword>
<feature type="region of interest" description="Disordered" evidence="8">
    <location>
        <begin position="347"/>
        <end position="380"/>
    </location>
</feature>
<keyword evidence="3" id="KW-0813">Transport</keyword>
<gene>
    <name evidence="10" type="ORF">GCM10011354_35290</name>
</gene>
<reference evidence="10" key="2">
    <citation type="submission" date="2020-09" db="EMBL/GenBank/DDBJ databases">
        <authorList>
            <person name="Sun Q."/>
            <person name="Zhou Y."/>
        </authorList>
    </citation>
    <scope>NUCLEOTIDE SEQUENCE</scope>
    <source>
        <strain evidence="10">CGMCC 1.14988</strain>
    </source>
</reference>
<proteinExistence type="inferred from homology"/>
<evidence type="ECO:0008006" key="12">
    <source>
        <dbReference type="Google" id="ProtNLM"/>
    </source>
</evidence>
<feature type="transmembrane region" description="Helical" evidence="9">
    <location>
        <begin position="305"/>
        <end position="333"/>
    </location>
</feature>
<dbReference type="PANTHER" id="PTHR21716:SF53">
    <property type="entry name" value="PERMEASE PERM-RELATED"/>
    <property type="match status" value="1"/>
</dbReference>
<keyword evidence="4" id="KW-1003">Cell membrane</keyword>
<comment type="similarity">
    <text evidence="2">Belongs to the autoinducer-2 exporter (AI-2E) (TC 2.A.86) family.</text>
</comment>
<name>A0A8J3ADA6_9ACTN</name>
<feature type="transmembrane region" description="Helical" evidence="9">
    <location>
        <begin position="240"/>
        <end position="264"/>
    </location>
</feature>
<dbReference type="PANTHER" id="PTHR21716">
    <property type="entry name" value="TRANSMEMBRANE PROTEIN"/>
    <property type="match status" value="1"/>
</dbReference>
<dbReference type="InterPro" id="IPR002549">
    <property type="entry name" value="AI-2E-like"/>
</dbReference>
<feature type="transmembrane region" description="Helical" evidence="9">
    <location>
        <begin position="211"/>
        <end position="234"/>
    </location>
</feature>
<dbReference type="GO" id="GO:0005886">
    <property type="term" value="C:plasma membrane"/>
    <property type="evidence" value="ECO:0007669"/>
    <property type="project" value="UniProtKB-SubCell"/>
</dbReference>
<evidence type="ECO:0000256" key="1">
    <source>
        <dbReference type="ARBA" id="ARBA00004651"/>
    </source>
</evidence>
<organism evidence="10 11">
    <name type="scientific">Egicoccus halophilus</name>
    <dbReference type="NCBI Taxonomy" id="1670830"/>
    <lineage>
        <taxon>Bacteria</taxon>
        <taxon>Bacillati</taxon>
        <taxon>Actinomycetota</taxon>
        <taxon>Nitriliruptoria</taxon>
        <taxon>Egicoccales</taxon>
        <taxon>Egicoccaceae</taxon>
        <taxon>Egicoccus</taxon>
    </lineage>
</organism>
<sequence>MPSWLATAAAWAWRLLLLVLAAAVVVQVATRLSLVTVPLLVALILATLAGPPTRRLVRAGWRPAFAAFVVVFGGVALVLGALLALVPLLVAQTRELVPTVLVAVQDLLDWLEGGPLGFDPVQLQQFGEQALQQFEQQTGALAMGALLALVTAVEFAVALILALVLLFFLVKDADRLSGWCLARAPEAHRDTLRGVGQRAWDALAGYVRGTALVAAIDAIGIAIGLAVVGVPLVLPLAALVFIGGFVPIIGAFVSGLLAVLVALADGGPTTALIVLAIVIAVQQVESDVLQPLIMRRLVAVPLHPIMVLAVLVAGTVLVGVVGAFLAVPLAAVASAVANELRLRHQTDVGGPRPLGGRRGELDEDPSPVLPSWRSRRRRRN</sequence>
<accession>A0A8J3ADA6</accession>
<evidence type="ECO:0000256" key="8">
    <source>
        <dbReference type="SAM" id="MobiDB-lite"/>
    </source>
</evidence>
<evidence type="ECO:0000256" key="4">
    <source>
        <dbReference type="ARBA" id="ARBA00022475"/>
    </source>
</evidence>
<keyword evidence="11" id="KW-1185">Reference proteome</keyword>
<dbReference type="Proteomes" id="UP000650511">
    <property type="component" value="Unassembled WGS sequence"/>
</dbReference>
<comment type="subcellular location">
    <subcellularLocation>
        <location evidence="1">Cell membrane</location>
        <topology evidence="1">Multi-pass membrane protein</topology>
    </subcellularLocation>
</comment>
<reference evidence="10" key="1">
    <citation type="journal article" date="2014" name="Int. J. Syst. Evol. Microbiol.">
        <title>Complete genome sequence of Corynebacterium casei LMG S-19264T (=DSM 44701T), isolated from a smear-ripened cheese.</title>
        <authorList>
            <consortium name="US DOE Joint Genome Institute (JGI-PGF)"/>
            <person name="Walter F."/>
            <person name="Albersmeier A."/>
            <person name="Kalinowski J."/>
            <person name="Ruckert C."/>
        </authorList>
    </citation>
    <scope>NUCLEOTIDE SEQUENCE</scope>
    <source>
        <strain evidence="10">CGMCC 1.14988</strain>
    </source>
</reference>